<gene>
    <name evidence="2" type="ORF">ELLFYP107_02160</name>
</gene>
<accession>A0A6N3BIT4</accession>
<protein>
    <submittedName>
        <fullName evidence="2">Uncharacterized protein</fullName>
    </submittedName>
</protein>
<proteinExistence type="predicted"/>
<dbReference type="AlphaFoldDB" id="A0A6N3BIT4"/>
<evidence type="ECO:0000256" key="1">
    <source>
        <dbReference type="SAM" id="MobiDB-lite"/>
    </source>
</evidence>
<organism evidence="2">
    <name type="scientific">Eggerthella lenta</name>
    <name type="common">Eubacterium lentum</name>
    <dbReference type="NCBI Taxonomy" id="84112"/>
    <lineage>
        <taxon>Bacteria</taxon>
        <taxon>Bacillati</taxon>
        <taxon>Actinomycetota</taxon>
        <taxon>Coriobacteriia</taxon>
        <taxon>Eggerthellales</taxon>
        <taxon>Eggerthellaceae</taxon>
        <taxon>Eggerthella</taxon>
    </lineage>
</organism>
<evidence type="ECO:0000313" key="2">
    <source>
        <dbReference type="EMBL" id="VYU02449.1"/>
    </source>
</evidence>
<reference evidence="2" key="1">
    <citation type="submission" date="2019-11" db="EMBL/GenBank/DDBJ databases">
        <authorList>
            <person name="Feng L."/>
        </authorList>
    </citation>
    <scope>NUCLEOTIDE SEQUENCE</scope>
    <source>
        <strain evidence="2">ElentaLFYP107</strain>
    </source>
</reference>
<sequence length="228" mass="24969">MKAPCAQPATSILLRTKPPCAQSATPPRVASRAGCPASQHRASARLADGGAHYRPKGTEFPRKPCLWADNAPAEAATPPASIASRPISLRPPAEMFHVKHLYGTRVSLSSMLLACDVLSNALKSATCDVRRIKKRFSDHAVEEASLVPPSTTISIRRFPKQTKPFEKSFPARRRIPCLFVRKRPVFMRQPGSGPFHVAECIRGASCVSRETSVRFCHQTICSSDVDLR</sequence>
<dbReference type="EMBL" id="CACRTT010000010">
    <property type="protein sequence ID" value="VYU02449.1"/>
    <property type="molecule type" value="Genomic_DNA"/>
</dbReference>
<feature type="region of interest" description="Disordered" evidence="1">
    <location>
        <begin position="18"/>
        <end position="41"/>
    </location>
</feature>
<name>A0A6N3BIT4_EGGLN</name>